<name>A0ACB8NM92_CITSI</name>
<protein>
    <submittedName>
        <fullName evidence="1">Pentatricopeptide repeat-containing protein</fullName>
    </submittedName>
</protein>
<dbReference type="Proteomes" id="UP000829398">
    <property type="component" value="Chromosome 1"/>
</dbReference>
<proteinExistence type="predicted"/>
<organism evidence="1 2">
    <name type="scientific">Citrus sinensis</name>
    <name type="common">Sweet orange</name>
    <name type="synonym">Citrus aurantium var. sinensis</name>
    <dbReference type="NCBI Taxonomy" id="2711"/>
    <lineage>
        <taxon>Eukaryota</taxon>
        <taxon>Viridiplantae</taxon>
        <taxon>Streptophyta</taxon>
        <taxon>Embryophyta</taxon>
        <taxon>Tracheophyta</taxon>
        <taxon>Spermatophyta</taxon>
        <taxon>Magnoliopsida</taxon>
        <taxon>eudicotyledons</taxon>
        <taxon>Gunneridae</taxon>
        <taxon>Pentapetalae</taxon>
        <taxon>rosids</taxon>
        <taxon>malvids</taxon>
        <taxon>Sapindales</taxon>
        <taxon>Rutaceae</taxon>
        <taxon>Aurantioideae</taxon>
        <taxon>Citrus</taxon>
    </lineage>
</organism>
<dbReference type="EMBL" id="CM039170">
    <property type="protein sequence ID" value="KAH9798505.1"/>
    <property type="molecule type" value="Genomic_DNA"/>
</dbReference>
<reference evidence="2" key="1">
    <citation type="journal article" date="2023" name="Hortic. Res.">
        <title>A chromosome-level phased genome enabling allele-level studies in sweet orange: a case study on citrus Huanglongbing tolerance.</title>
        <authorList>
            <person name="Wu B."/>
            <person name="Yu Q."/>
            <person name="Deng Z."/>
            <person name="Duan Y."/>
            <person name="Luo F."/>
            <person name="Gmitter F. Jr."/>
        </authorList>
    </citation>
    <scope>NUCLEOTIDE SEQUENCE [LARGE SCALE GENOMIC DNA]</scope>
    <source>
        <strain evidence="2">cv. Valencia</strain>
    </source>
</reference>
<accession>A0ACB8NM92</accession>
<sequence length="681" mass="76116">MGRASHGTVWYEHIWVGNAALHAQTWARLSGNFRHLFIACGESSSPVHIQILRFLYQTFDSIKLNVARIFSNSRTCSDDDNLPCTLNDIMSYVGDQCRSKTRHWFSNKDSDNEGNPQAVFNALDLILKENLDRLKTMRDTGPVRCTLETDYRRHVAVIRDLCLGGKIGTALWLRRKMIQKGTVPDVLTHNYLVNELCKIGDLEKADHVIREMSEMRPSPNCATYNAFITGYCRVNELDKALHLFSTMANNGIRPNRVTHNILVHALCKKGLLGDAVKFLGEVLADDDGKATSDVITSTILMDSYFKNGDKFQALALWNDMFQKNIQTDIVAYNVLINGFCLNGDISSAFAYFCQMLKRGFLPDVITYNTLLNCLCKQGKLDEASHFYGVLSKTGVAPDQISYKTIIQGLCIHGDIVKAREFLLSMLEKSVVPEPHIWNVIIDGYGRCGDLSNAFSIRDLMLSFGVSSNVFTFNALILAETRGGSIFDAFSLKKEMLLDGIFPDVFTYNLLIGASCNLGHIHLALQLYDEMLRRGITPDIITYTELIKGHCARGNMKEAEELEISLIASPNSDVDDNYACELALGVSHFVLQDDMKAFISTIDLIIVEVALPESILLGIGSNCEEVPMLLLSRCAIGGKLEQHMQSSAQIPKTAEYTFLYRSCNKKDILVLRARGAVIKNYV</sequence>
<evidence type="ECO:0000313" key="1">
    <source>
        <dbReference type="EMBL" id="KAH9798505.1"/>
    </source>
</evidence>
<comment type="caution">
    <text evidence="1">The sequence shown here is derived from an EMBL/GenBank/DDBJ whole genome shotgun (WGS) entry which is preliminary data.</text>
</comment>
<keyword evidence="2" id="KW-1185">Reference proteome</keyword>
<gene>
    <name evidence="1" type="ORF">KPL71_000033</name>
</gene>
<evidence type="ECO:0000313" key="2">
    <source>
        <dbReference type="Proteomes" id="UP000829398"/>
    </source>
</evidence>